<feature type="transmembrane region" description="Helical" evidence="1">
    <location>
        <begin position="52"/>
        <end position="69"/>
    </location>
</feature>
<keyword evidence="1" id="KW-0472">Membrane</keyword>
<accession>A0A0P0L128</accession>
<proteinExistence type="predicted"/>
<name>A0A0P0L128_PHOVU</name>
<reference evidence="2 3" key="2">
    <citation type="journal article" date="2016" name="Genome Biol. Evol.">
        <title>Extensive mobilome-driven genome diversification in mouse gut-associated Bacteroides vulgatus mpk.</title>
        <authorList>
            <person name="Lange A."/>
            <person name="Beier S."/>
            <person name="Steimle A."/>
            <person name="Autenrieth I.B."/>
            <person name="Huson D.H."/>
            <person name="Frick J.S."/>
        </authorList>
    </citation>
    <scope>NUCLEOTIDE SEQUENCE [LARGE SCALE GENOMIC DNA]</scope>
    <source>
        <strain evidence="3">mpk</strain>
    </source>
</reference>
<reference evidence="3" key="1">
    <citation type="submission" date="2015-10" db="EMBL/GenBank/DDBJ databases">
        <title>Extensive mobilome-driven genome diversification in gut-associated Bacteroides vulgatus mpk.</title>
        <authorList>
            <person name="Beier S."/>
            <person name="Lange A."/>
            <person name="Huson D.H."/>
            <person name="Frick J.-S."/>
            <person name="Autenrieth I.B."/>
        </authorList>
    </citation>
    <scope>NUCLEOTIDE SEQUENCE [LARGE SCALE GENOMIC DNA]</scope>
    <source>
        <strain evidence="3">mpk</strain>
    </source>
</reference>
<evidence type="ECO:0000313" key="3">
    <source>
        <dbReference type="Proteomes" id="UP000061587"/>
    </source>
</evidence>
<dbReference type="Proteomes" id="UP000061587">
    <property type="component" value="Chromosome"/>
</dbReference>
<evidence type="ECO:0000313" key="2">
    <source>
        <dbReference type="EMBL" id="ALK83086.1"/>
    </source>
</evidence>
<keyword evidence="1" id="KW-0812">Transmembrane</keyword>
<feature type="transmembrane region" description="Helical" evidence="1">
    <location>
        <begin position="12"/>
        <end position="32"/>
    </location>
</feature>
<dbReference type="Pfam" id="PF16872">
    <property type="entry name" value="putAbiC"/>
    <property type="match status" value="1"/>
</dbReference>
<evidence type="ECO:0008006" key="4">
    <source>
        <dbReference type="Google" id="ProtNLM"/>
    </source>
</evidence>
<protein>
    <recommendedName>
        <fullName evidence="4">Phage abortive infection protein</fullName>
    </recommendedName>
</protein>
<dbReference type="PATRIC" id="fig|821.40.peg.542"/>
<dbReference type="AlphaFoldDB" id="A0A0P0L128"/>
<organism evidence="2 3">
    <name type="scientific">Phocaeicola vulgatus</name>
    <name type="common">Bacteroides vulgatus</name>
    <dbReference type="NCBI Taxonomy" id="821"/>
    <lineage>
        <taxon>Bacteria</taxon>
        <taxon>Pseudomonadati</taxon>
        <taxon>Bacteroidota</taxon>
        <taxon>Bacteroidia</taxon>
        <taxon>Bacteroidales</taxon>
        <taxon>Bacteroidaceae</taxon>
        <taxon>Phocaeicola</taxon>
    </lineage>
</organism>
<evidence type="ECO:0000256" key="1">
    <source>
        <dbReference type="SAM" id="Phobius"/>
    </source>
</evidence>
<dbReference type="InterPro" id="IPR031709">
    <property type="entry name" value="PutAbiC"/>
</dbReference>
<keyword evidence="1" id="KW-1133">Transmembrane helix</keyword>
<gene>
    <name evidence="2" type="ORF">BvMPK_0458</name>
</gene>
<sequence length="363" mass="43094">MLMKSIFHNYKCSLLEILLLLCSFILLSWAILSQIKGTGWSVWFETNSLDHIGSFMGGLFSIISIYYLVKNLAEQRQITTIQSFESNYLEIVKFCRDQVMQAKMTDSNSTMESKRQVSGREVFSLFFIQIENAIEETMAFIQTKELRNMFLSTQEYEHQQQIWGDKLQDRTIVSVAYMITYIGVRNRNIRLLKSKYLSQYNQVYIDELLSKFRLKLAQYAPENIRGATENRLHQIEKLNCDDKEYHGFQDEIGNYFRLLYQAVTFVETQSNLSYQEKYKYIKILRGQMSNMEEVILFYNSLCDFGLAWEYDRLENATDLITKYNLIKNIPQNLTKISFEKFYPNVYYEYLKEKPSSRKDYEKG</sequence>
<dbReference type="EMBL" id="CP013020">
    <property type="protein sequence ID" value="ALK83086.1"/>
    <property type="molecule type" value="Genomic_DNA"/>
</dbReference>